<evidence type="ECO:0000256" key="1">
    <source>
        <dbReference type="SAM" id="MobiDB-lite"/>
    </source>
</evidence>
<keyword evidence="3" id="KW-0540">Nuclease</keyword>
<accession>M0EZY6</accession>
<comment type="caution">
    <text evidence="3">The sequence shown here is derived from an EMBL/GenBank/DDBJ whole genome shotgun (WGS) entry which is preliminary data.</text>
</comment>
<dbReference type="Proteomes" id="UP000011526">
    <property type="component" value="Unassembled WGS sequence"/>
</dbReference>
<keyword evidence="3" id="KW-0378">Hydrolase</keyword>
<sequence>MTDDEDDASEELGKTGEKMGGIADRFGASTDTTDTSETSETSETGDTTKTSETGDTTKTSETGDTTKTSETPETPETINTGDDDSPASPDMTETMDTTEALETSETIETSETGDTTDTLVPGDEGFVLREDWNGRTIYLSDDDVDELDIRYSEVNVEWQREHGEQLPKNEKFYPAVIRAGLSGTSIEEELGLKD</sequence>
<dbReference type="InterPro" id="IPR058474">
    <property type="entry name" value="DUF8160"/>
</dbReference>
<keyword evidence="4" id="KW-1185">Reference proteome</keyword>
<dbReference type="EMBL" id="AOJM01000020">
    <property type="protein sequence ID" value="ELZ52452.1"/>
    <property type="molecule type" value="Genomic_DNA"/>
</dbReference>
<dbReference type="PATRIC" id="fig|1227467.4.peg.327"/>
<dbReference type="GO" id="GO:0004519">
    <property type="term" value="F:endonuclease activity"/>
    <property type="evidence" value="ECO:0007669"/>
    <property type="project" value="UniProtKB-KW"/>
</dbReference>
<evidence type="ECO:0000313" key="4">
    <source>
        <dbReference type="Proteomes" id="UP000011526"/>
    </source>
</evidence>
<gene>
    <name evidence="3" type="ORF">C465_01789</name>
</gene>
<dbReference type="RefSeq" id="WP_004595493.1">
    <property type="nucleotide sequence ID" value="NZ_AOJM01000020.1"/>
</dbReference>
<evidence type="ECO:0000313" key="3">
    <source>
        <dbReference type="EMBL" id="ELZ52452.1"/>
    </source>
</evidence>
<feature type="compositionally biased region" description="Acidic residues" evidence="1">
    <location>
        <begin position="1"/>
        <end position="10"/>
    </location>
</feature>
<proteinExistence type="predicted"/>
<feature type="region of interest" description="Disordered" evidence="1">
    <location>
        <begin position="1"/>
        <end position="122"/>
    </location>
</feature>
<feature type="compositionally biased region" description="Low complexity" evidence="1">
    <location>
        <begin position="29"/>
        <end position="77"/>
    </location>
</feature>
<feature type="domain" description="DUF8160" evidence="2">
    <location>
        <begin position="76"/>
        <end position="182"/>
    </location>
</feature>
<dbReference type="AlphaFoldDB" id="M0EZY6"/>
<dbReference type="Pfam" id="PF26492">
    <property type="entry name" value="DUF8160"/>
    <property type="match status" value="1"/>
</dbReference>
<evidence type="ECO:0000259" key="2">
    <source>
        <dbReference type="Pfam" id="PF26492"/>
    </source>
</evidence>
<feature type="compositionally biased region" description="Low complexity" evidence="1">
    <location>
        <begin position="97"/>
        <end position="119"/>
    </location>
</feature>
<protein>
    <submittedName>
        <fullName evidence="3">HNH-type endonuclease</fullName>
    </submittedName>
</protein>
<name>M0EZY6_9EURY</name>
<organism evidence="3 4">
    <name type="scientific">Halorubrum distributum JCM 9100</name>
    <dbReference type="NCBI Taxonomy" id="1227467"/>
    <lineage>
        <taxon>Archaea</taxon>
        <taxon>Methanobacteriati</taxon>
        <taxon>Methanobacteriota</taxon>
        <taxon>Stenosarchaea group</taxon>
        <taxon>Halobacteria</taxon>
        <taxon>Halobacteriales</taxon>
        <taxon>Haloferacaceae</taxon>
        <taxon>Halorubrum</taxon>
        <taxon>Halorubrum distributum group</taxon>
    </lineage>
</organism>
<reference evidence="3 4" key="1">
    <citation type="journal article" date="2014" name="PLoS Genet.">
        <title>Phylogenetically driven sequencing of extremely halophilic archaea reveals strategies for static and dynamic osmo-response.</title>
        <authorList>
            <person name="Becker E.A."/>
            <person name="Seitzer P.M."/>
            <person name="Tritt A."/>
            <person name="Larsen D."/>
            <person name="Krusor M."/>
            <person name="Yao A.I."/>
            <person name="Wu D."/>
            <person name="Madern D."/>
            <person name="Eisen J.A."/>
            <person name="Darling A.E."/>
            <person name="Facciotti M.T."/>
        </authorList>
    </citation>
    <scope>NUCLEOTIDE SEQUENCE [LARGE SCALE GENOMIC DNA]</scope>
    <source>
        <strain evidence="3 4">JCM 9100</strain>
    </source>
</reference>
<keyword evidence="3" id="KW-0255">Endonuclease</keyword>